<dbReference type="OrthoDB" id="5966613at2"/>
<keyword evidence="5 7" id="KW-1133">Transmembrane helix</keyword>
<evidence type="ECO:0000256" key="4">
    <source>
        <dbReference type="ARBA" id="ARBA00022692"/>
    </source>
</evidence>
<proteinExistence type="inferred from homology"/>
<comment type="similarity">
    <text evidence="2">Belongs to the UPF0719 family.</text>
</comment>
<dbReference type="GO" id="GO:0005886">
    <property type="term" value="C:plasma membrane"/>
    <property type="evidence" value="ECO:0007669"/>
    <property type="project" value="UniProtKB-SubCell"/>
</dbReference>
<evidence type="ECO:0000256" key="2">
    <source>
        <dbReference type="ARBA" id="ARBA00005779"/>
    </source>
</evidence>
<comment type="caution">
    <text evidence="8">The sequence shown here is derived from an EMBL/GenBank/DDBJ whole genome shotgun (WGS) entry which is preliminary data.</text>
</comment>
<evidence type="ECO:0000256" key="5">
    <source>
        <dbReference type="ARBA" id="ARBA00022989"/>
    </source>
</evidence>
<evidence type="ECO:0000256" key="3">
    <source>
        <dbReference type="ARBA" id="ARBA00022475"/>
    </source>
</evidence>
<sequence length="75" mass="8311">MELNSLEQSFMFLGMNLVYAVIALVVSVIALILIDKYVFTKIDFIEEIKRGNIAASIFHSTILIFIGVVVAVSMS</sequence>
<gene>
    <name evidence="8" type="ORF">FLL45_14440</name>
</gene>
<accession>A0A545TA06</accession>
<keyword evidence="3" id="KW-1003">Cell membrane</keyword>
<feature type="transmembrane region" description="Helical" evidence="7">
    <location>
        <begin position="12"/>
        <end position="33"/>
    </location>
</feature>
<dbReference type="Proteomes" id="UP000317839">
    <property type="component" value="Unassembled WGS sequence"/>
</dbReference>
<keyword evidence="4 7" id="KW-0812">Transmembrane</keyword>
<feature type="transmembrane region" description="Helical" evidence="7">
    <location>
        <begin position="53"/>
        <end position="74"/>
    </location>
</feature>
<dbReference type="InterPro" id="IPR007140">
    <property type="entry name" value="DUF350"/>
</dbReference>
<dbReference type="AlphaFoldDB" id="A0A545TA06"/>
<evidence type="ECO:0000256" key="1">
    <source>
        <dbReference type="ARBA" id="ARBA00004651"/>
    </source>
</evidence>
<organism evidence="8 9">
    <name type="scientific">Aliikangiella marina</name>
    <dbReference type="NCBI Taxonomy" id="1712262"/>
    <lineage>
        <taxon>Bacteria</taxon>
        <taxon>Pseudomonadati</taxon>
        <taxon>Pseudomonadota</taxon>
        <taxon>Gammaproteobacteria</taxon>
        <taxon>Oceanospirillales</taxon>
        <taxon>Pleioneaceae</taxon>
        <taxon>Aliikangiella</taxon>
    </lineage>
</organism>
<evidence type="ECO:0000256" key="7">
    <source>
        <dbReference type="SAM" id="Phobius"/>
    </source>
</evidence>
<comment type="subcellular location">
    <subcellularLocation>
        <location evidence="1">Cell membrane</location>
        <topology evidence="1">Multi-pass membrane protein</topology>
    </subcellularLocation>
</comment>
<name>A0A545TA06_9GAMM</name>
<evidence type="ECO:0000256" key="6">
    <source>
        <dbReference type="ARBA" id="ARBA00023136"/>
    </source>
</evidence>
<keyword evidence="9" id="KW-1185">Reference proteome</keyword>
<dbReference type="RefSeq" id="WP_142942761.1">
    <property type="nucleotide sequence ID" value="NZ_VIKR01000003.1"/>
</dbReference>
<dbReference type="EMBL" id="VIKR01000003">
    <property type="protein sequence ID" value="TQV74053.1"/>
    <property type="molecule type" value="Genomic_DNA"/>
</dbReference>
<evidence type="ECO:0000313" key="8">
    <source>
        <dbReference type="EMBL" id="TQV74053.1"/>
    </source>
</evidence>
<keyword evidence="6 7" id="KW-0472">Membrane</keyword>
<dbReference type="Pfam" id="PF03994">
    <property type="entry name" value="DUF350"/>
    <property type="match status" value="1"/>
</dbReference>
<reference evidence="8 9" key="1">
    <citation type="submission" date="2019-06" db="EMBL/GenBank/DDBJ databases">
        <title>Draft genome of Aliikangiella marina GYP-15.</title>
        <authorList>
            <person name="Wang G."/>
        </authorList>
    </citation>
    <scope>NUCLEOTIDE SEQUENCE [LARGE SCALE GENOMIC DNA]</scope>
    <source>
        <strain evidence="8 9">GYP-15</strain>
    </source>
</reference>
<evidence type="ECO:0000313" key="9">
    <source>
        <dbReference type="Proteomes" id="UP000317839"/>
    </source>
</evidence>
<protein>
    <submittedName>
        <fullName evidence="8">DUF350 domain-containing protein</fullName>
    </submittedName>
</protein>